<organism evidence="9 10">
    <name type="scientific">Pulveribacter suum</name>
    <dbReference type="NCBI Taxonomy" id="2116657"/>
    <lineage>
        <taxon>Bacteria</taxon>
        <taxon>Pseudomonadati</taxon>
        <taxon>Pseudomonadota</taxon>
        <taxon>Betaproteobacteria</taxon>
        <taxon>Burkholderiales</taxon>
        <taxon>Comamonadaceae</taxon>
        <taxon>Pulveribacter</taxon>
    </lineage>
</organism>
<dbReference type="GO" id="GO:0015679">
    <property type="term" value="P:plasma membrane copper ion transport"/>
    <property type="evidence" value="ECO:0007669"/>
    <property type="project" value="TreeGrafter"/>
</dbReference>
<dbReference type="NCBIfam" id="TIGR01730">
    <property type="entry name" value="RND_mfp"/>
    <property type="match status" value="1"/>
</dbReference>
<dbReference type="Pfam" id="PF25954">
    <property type="entry name" value="Beta-barrel_RND_2"/>
    <property type="match status" value="1"/>
</dbReference>
<dbReference type="InterPro" id="IPR051909">
    <property type="entry name" value="MFP_Cation_Efflux"/>
</dbReference>
<evidence type="ECO:0000259" key="8">
    <source>
        <dbReference type="Pfam" id="PF25975"/>
    </source>
</evidence>
<dbReference type="AlphaFoldDB" id="A0A2P1NM91"/>
<dbReference type="InterPro" id="IPR006143">
    <property type="entry name" value="RND_pump_MFP"/>
</dbReference>
<dbReference type="Gene3D" id="2.40.420.20">
    <property type="match status" value="1"/>
</dbReference>
<name>A0A2P1NM91_9BURK</name>
<evidence type="ECO:0000259" key="4">
    <source>
        <dbReference type="Pfam" id="PF19335"/>
    </source>
</evidence>
<dbReference type="GO" id="GO:0016020">
    <property type="term" value="C:membrane"/>
    <property type="evidence" value="ECO:0007669"/>
    <property type="project" value="InterPro"/>
</dbReference>
<dbReference type="Gene3D" id="2.40.50.320">
    <property type="entry name" value="Copper binding periplasmic protein CusF"/>
    <property type="match status" value="1"/>
</dbReference>
<feature type="domain" description="CusB-like three alpha-helical bundle" evidence="5">
    <location>
        <begin position="166"/>
        <end position="215"/>
    </location>
</feature>
<evidence type="ECO:0000259" key="7">
    <source>
        <dbReference type="Pfam" id="PF25954"/>
    </source>
</evidence>
<keyword evidence="3" id="KW-0732">Signal</keyword>
<dbReference type="Pfam" id="PF25869">
    <property type="entry name" value="3HB_CusB"/>
    <property type="match status" value="1"/>
</dbReference>
<dbReference type="GO" id="GO:0030288">
    <property type="term" value="C:outer membrane-bounded periplasmic space"/>
    <property type="evidence" value="ECO:0007669"/>
    <property type="project" value="TreeGrafter"/>
</dbReference>
<dbReference type="InterPro" id="IPR058790">
    <property type="entry name" value="BSH_CusB"/>
</dbReference>
<dbReference type="KEGG" id="melm:C7H73_11205"/>
<evidence type="ECO:0000313" key="9">
    <source>
        <dbReference type="EMBL" id="AVP58174.1"/>
    </source>
</evidence>
<dbReference type="GO" id="GO:0060003">
    <property type="term" value="P:copper ion export"/>
    <property type="evidence" value="ECO:0007669"/>
    <property type="project" value="TreeGrafter"/>
</dbReference>
<dbReference type="GO" id="GO:0022857">
    <property type="term" value="F:transmembrane transporter activity"/>
    <property type="evidence" value="ECO:0007669"/>
    <property type="project" value="InterPro"/>
</dbReference>
<dbReference type="InterPro" id="IPR042230">
    <property type="entry name" value="CusF_sf"/>
</dbReference>
<keyword evidence="2" id="KW-0813">Transport</keyword>
<sequence>MKRALPIALSLLGAAVLAVGSFYAGRQTGTATEAPMAATPGVAASGTAERKVLYWHDPMVPGQRFDKPGKSPFMDMQLVPVYADEASDSGVKISPTVQQNLGIRTTVVSRVDVSSSFDAVGTVQFDERLSVAVQTRVAGYVERLAVRAPMERVRKGQPLATLFAPDWLGAQNELLALQRAGASEDLVAAARERMRALSIPEALIHQSEAAGTAQARFTLSAPVSGVIAELGVREGVAVSPGMTLFRIAGLEKVWAVAEVPEAQAVRLTRGQKVRAVLQADASQAFGGELKEILPQVSASTRTLQARFEVDNAGGRLMPGMLLRLQVTGPSASRLVVPAEAVIRTGTRTVAIVRKDNGAFEPRDIQLGADLGDTVEVVTGLADGDRVVASGQFLIDSEARLRSVLGAMTAVTAVPAGPPSAPAPMPANVHTGDGKVESIDADGITISHGPIASLKWPAMTMGFSKPTGKAFADIKPGDMVRFEFRQGGSMDYELVSVQRLGAAK</sequence>
<dbReference type="FunFam" id="2.40.30.170:FF:000010">
    <property type="entry name" value="Efflux RND transporter periplasmic adaptor subunit"/>
    <property type="match status" value="1"/>
</dbReference>
<feature type="domain" description="CusB-like barrel-sandwich hybrid" evidence="6">
    <location>
        <begin position="132"/>
        <end position="248"/>
    </location>
</feature>
<dbReference type="InterPro" id="IPR058649">
    <property type="entry name" value="CzcB_C"/>
</dbReference>
<dbReference type="Pfam" id="PF11604">
    <property type="entry name" value="CusF_Ec"/>
    <property type="match status" value="1"/>
</dbReference>
<proteinExistence type="inferred from homology"/>
<feature type="chain" id="PRO_5015194805" evidence="3">
    <location>
        <begin position="25"/>
        <end position="503"/>
    </location>
</feature>
<feature type="domain" description="Heavy metal binding" evidence="4">
    <location>
        <begin position="54"/>
        <end position="81"/>
    </location>
</feature>
<dbReference type="InterPro" id="IPR058792">
    <property type="entry name" value="Beta-barrel_RND_2"/>
</dbReference>
<dbReference type="SUPFAM" id="SSF111369">
    <property type="entry name" value="HlyD-like secretion proteins"/>
    <property type="match status" value="1"/>
</dbReference>
<dbReference type="Proteomes" id="UP000241829">
    <property type="component" value="Chromosome"/>
</dbReference>
<dbReference type="InterPro" id="IPR021647">
    <property type="entry name" value="CusF_Ec"/>
</dbReference>
<evidence type="ECO:0000256" key="3">
    <source>
        <dbReference type="SAM" id="SignalP"/>
    </source>
</evidence>
<evidence type="ECO:0000259" key="5">
    <source>
        <dbReference type="Pfam" id="PF25869"/>
    </source>
</evidence>
<dbReference type="PANTHER" id="PTHR30097:SF15">
    <property type="entry name" value="CATION EFFLUX SYSTEM PROTEIN CUSB"/>
    <property type="match status" value="1"/>
</dbReference>
<dbReference type="InterPro" id="IPR045800">
    <property type="entry name" value="HMBD"/>
</dbReference>
<protein>
    <submittedName>
        <fullName evidence="9">Efflux RND transporter periplasmic adaptor subunit</fullName>
    </submittedName>
</protein>
<dbReference type="OrthoDB" id="9806939at2"/>
<dbReference type="EMBL" id="CP027792">
    <property type="protein sequence ID" value="AVP58174.1"/>
    <property type="molecule type" value="Genomic_DNA"/>
</dbReference>
<dbReference type="PANTHER" id="PTHR30097">
    <property type="entry name" value="CATION EFFLUX SYSTEM PROTEIN CUSB"/>
    <property type="match status" value="1"/>
</dbReference>
<feature type="domain" description="CzcB-like C-terminal circularly permuted SH3-like" evidence="8">
    <location>
        <begin position="335"/>
        <end position="394"/>
    </location>
</feature>
<dbReference type="Pfam" id="PF19335">
    <property type="entry name" value="HMBD"/>
    <property type="match status" value="1"/>
</dbReference>
<dbReference type="Pfam" id="PF25919">
    <property type="entry name" value="BSH_CusB"/>
    <property type="match status" value="1"/>
</dbReference>
<evidence type="ECO:0000313" key="10">
    <source>
        <dbReference type="Proteomes" id="UP000241829"/>
    </source>
</evidence>
<keyword evidence="10" id="KW-1185">Reference proteome</keyword>
<accession>A0A2P1NM91</accession>
<evidence type="ECO:0000256" key="2">
    <source>
        <dbReference type="ARBA" id="ARBA00022448"/>
    </source>
</evidence>
<feature type="domain" description="CusB-like beta-barrel" evidence="7">
    <location>
        <begin position="252"/>
        <end position="329"/>
    </location>
</feature>
<evidence type="ECO:0000259" key="6">
    <source>
        <dbReference type="Pfam" id="PF25919"/>
    </source>
</evidence>
<reference evidence="10" key="1">
    <citation type="submission" date="2018-03" db="EMBL/GenBank/DDBJ databases">
        <title>Genome sequencing of Melaminivora sp. strain SC2-7.</title>
        <authorList>
            <person name="Kim S.-J."/>
            <person name="Heo J."/>
            <person name="Ahn J.-H."/>
            <person name="Kwon S.-W."/>
        </authorList>
    </citation>
    <scope>NUCLEOTIDE SEQUENCE [LARGE SCALE GENOMIC DNA]</scope>
    <source>
        <strain evidence="10">SC2-7</strain>
    </source>
</reference>
<dbReference type="Gene3D" id="2.40.30.170">
    <property type="match status" value="1"/>
</dbReference>
<feature type="signal peptide" evidence="3">
    <location>
        <begin position="1"/>
        <end position="24"/>
    </location>
</feature>
<dbReference type="GO" id="GO:0046914">
    <property type="term" value="F:transition metal ion binding"/>
    <property type="evidence" value="ECO:0007669"/>
    <property type="project" value="TreeGrafter"/>
</dbReference>
<comment type="similarity">
    <text evidence="1">Belongs to the membrane fusion protein (MFP) (TC 8.A.1) family.</text>
</comment>
<dbReference type="Gene3D" id="6.10.140.730">
    <property type="match status" value="1"/>
</dbReference>
<evidence type="ECO:0000256" key="1">
    <source>
        <dbReference type="ARBA" id="ARBA00009477"/>
    </source>
</evidence>
<gene>
    <name evidence="9" type="ORF">C7H73_11205</name>
</gene>
<dbReference type="RefSeq" id="WP_106846727.1">
    <property type="nucleotide sequence ID" value="NZ_CP027792.1"/>
</dbReference>
<dbReference type="Pfam" id="PF25975">
    <property type="entry name" value="CzcB_C"/>
    <property type="match status" value="1"/>
</dbReference>
<dbReference type="InterPro" id="IPR058791">
    <property type="entry name" value="3HB_CusB"/>
</dbReference>